<dbReference type="AlphaFoldDB" id="A0A383UUB4"/>
<accession>A0A383UUB4</accession>
<dbReference type="PANTHER" id="PTHR35895">
    <property type="entry name" value="CHROMOSOME 16, WHOLE GENOME SHOTGUN SEQUENCE"/>
    <property type="match status" value="1"/>
</dbReference>
<keyword evidence="2" id="KW-0812">Transmembrane</keyword>
<sequence>MPFIQSCGSESPDERSALLPRTTHREVDNESNENDGNRENYDIEPSNLSSQPNTVDQDSTPLNSGSRWPSISSIIFLGLLMLTIMLSAYILPAALQIYAKDAIVIEPIKISLESITETGLESRIQASVRVEAERVQNRYTRKIGIICSWLLMQVGTQEARVDLYLAGYNGPPVSNLVIPGLKMNVRNGHSKLLDFKAHLSIRNPQSLKLFAGDWIRGKIDQIQIIAKTELFFRSGILSLGSQSISQSIFIKGPNIPSIHENTTSLNIYEAPISGDSTHRLAARMLTSFKNDYNIELKIPSLEVEVLVPGCGNEDYIRLLYAKSNPIHVDPQSQIDIIVDGMMKKLPASLMESCPKSTLSPLDALMWNYIHGYGITTLVRGTKHPNKQAPNWLLELLSSITVPLTFPSLDMSKNFGNFSIKDIEFHLPDMIPTPGFGNTSPHISGLVEVVANLPKEINFALNVTKIRATSKVLFENRKFGDIYVRNWQQASSAQVRNPNKQGSILNVQSYIKEAPIEITDNIVFRDVIQALLIEGRNVSLQIIALVDIHVSTVLGEITLTNLPGEGFVPVKV</sequence>
<dbReference type="PANTHER" id="PTHR35895:SF3">
    <property type="entry name" value="PRE-RRNA PROCESSING PROTEIN"/>
    <property type="match status" value="1"/>
</dbReference>
<keyword evidence="2" id="KW-0472">Membrane</keyword>
<feature type="transmembrane region" description="Helical" evidence="2">
    <location>
        <begin position="74"/>
        <end position="99"/>
    </location>
</feature>
<name>A0A383UUB4_BLUHO</name>
<dbReference type="Pfam" id="PF26174">
    <property type="entry name" value="LEA-2_1"/>
    <property type="match status" value="1"/>
</dbReference>
<feature type="region of interest" description="Disordered" evidence="1">
    <location>
        <begin position="1"/>
        <end position="65"/>
    </location>
</feature>
<dbReference type="EMBL" id="UNSH01000049">
    <property type="protein sequence ID" value="SZF03258.1"/>
    <property type="molecule type" value="Genomic_DNA"/>
</dbReference>
<feature type="compositionally biased region" description="Polar residues" evidence="1">
    <location>
        <begin position="46"/>
        <end position="65"/>
    </location>
</feature>
<proteinExistence type="predicted"/>
<protein>
    <recommendedName>
        <fullName evidence="3">Tag1 C-terminal domain-containing protein</fullName>
    </recommendedName>
</protein>
<evidence type="ECO:0000256" key="1">
    <source>
        <dbReference type="SAM" id="MobiDB-lite"/>
    </source>
</evidence>
<dbReference type="InterPro" id="IPR046368">
    <property type="entry name" value="Tag1"/>
</dbReference>
<evidence type="ECO:0000256" key="2">
    <source>
        <dbReference type="SAM" id="Phobius"/>
    </source>
</evidence>
<gene>
    <name evidence="4" type="ORF">BLGHR1_14048</name>
</gene>
<feature type="domain" description="Tag1 C-terminal" evidence="3">
    <location>
        <begin position="457"/>
        <end position="570"/>
    </location>
</feature>
<dbReference type="VEuPathDB" id="FungiDB:BLGHR1_14048"/>
<dbReference type="Proteomes" id="UP000275772">
    <property type="component" value="Unassembled WGS sequence"/>
</dbReference>
<evidence type="ECO:0000313" key="4">
    <source>
        <dbReference type="EMBL" id="SZF03258.1"/>
    </source>
</evidence>
<dbReference type="Pfam" id="PF22786">
    <property type="entry name" value="Tag1_C"/>
    <property type="match status" value="1"/>
</dbReference>
<evidence type="ECO:0000313" key="5">
    <source>
        <dbReference type="Proteomes" id="UP000275772"/>
    </source>
</evidence>
<reference evidence="4 5" key="1">
    <citation type="submission" date="2017-11" db="EMBL/GenBank/DDBJ databases">
        <authorList>
            <person name="Kracher B."/>
        </authorList>
    </citation>
    <scope>NUCLEOTIDE SEQUENCE [LARGE SCALE GENOMIC DNA]</scope>
    <source>
        <strain evidence="4 5">RACE1</strain>
    </source>
</reference>
<evidence type="ECO:0000259" key="3">
    <source>
        <dbReference type="Pfam" id="PF22786"/>
    </source>
</evidence>
<organism evidence="4 5">
    <name type="scientific">Blumeria hordei</name>
    <name type="common">Barley powdery mildew</name>
    <name type="synonym">Blumeria graminis f. sp. hordei</name>
    <dbReference type="NCBI Taxonomy" id="2867405"/>
    <lineage>
        <taxon>Eukaryota</taxon>
        <taxon>Fungi</taxon>
        <taxon>Dikarya</taxon>
        <taxon>Ascomycota</taxon>
        <taxon>Pezizomycotina</taxon>
        <taxon>Leotiomycetes</taxon>
        <taxon>Erysiphales</taxon>
        <taxon>Erysiphaceae</taxon>
        <taxon>Blumeria</taxon>
    </lineage>
</organism>
<keyword evidence="2" id="KW-1133">Transmembrane helix</keyword>
<dbReference type="InterPro" id="IPR055011">
    <property type="entry name" value="Tag1_C"/>
</dbReference>
<dbReference type="GO" id="GO:0000329">
    <property type="term" value="C:fungal-type vacuole membrane"/>
    <property type="evidence" value="ECO:0007669"/>
    <property type="project" value="InterPro"/>
</dbReference>